<accession>A0ABR7G001</accession>
<keyword evidence="3" id="KW-1185">Reference proteome</keyword>
<comment type="caution">
    <text evidence="2">The sequence shown here is derived from an EMBL/GenBank/DDBJ whole genome shotgun (WGS) entry which is preliminary data.</text>
</comment>
<dbReference type="Proteomes" id="UP000628463">
    <property type="component" value="Unassembled WGS sequence"/>
</dbReference>
<proteinExistence type="predicted"/>
<evidence type="ECO:0000313" key="2">
    <source>
        <dbReference type="EMBL" id="MBC5680772.1"/>
    </source>
</evidence>
<dbReference type="EMBL" id="JACOPD010000004">
    <property type="protein sequence ID" value="MBC5680772.1"/>
    <property type="molecule type" value="Genomic_DNA"/>
</dbReference>
<evidence type="ECO:0000256" key="1">
    <source>
        <dbReference type="SAM" id="Phobius"/>
    </source>
</evidence>
<sequence>MKNKKKIIIISAVGVAVLAVVLVLTLVCFHSWTDATCDAPMTCKKCGKTKGEALSHEWIAATCKEAKHCSRWALTDGEPLSHSFNEATCELPKTCSVCGTTEGEPIGHAVNNWKMTKATSCSEEGERVGTCDRCKKVCTEKIEKLPHTKGDWQVKKNFIINSDGTVTDGTEVIVCTVCKQEVENRKYTANLTQSQKNAAICTYEEVNDWHCGPSFLIYTLLADFESYPLEDAKFVVAHINVNYDEQAVFFISLFSSKNYCDNNLLFCHLLFQSKSHRYLWQL</sequence>
<gene>
    <name evidence="2" type="ORF">H8S01_07345</name>
</gene>
<protein>
    <submittedName>
        <fullName evidence="2">Uncharacterized protein</fullName>
    </submittedName>
</protein>
<keyword evidence="1" id="KW-0472">Membrane</keyword>
<organism evidence="2 3">
    <name type="scientific">Lachnospira hominis</name>
    <name type="common">ex Liu et al. 2021</name>
    <dbReference type="NCBI Taxonomy" id="2763051"/>
    <lineage>
        <taxon>Bacteria</taxon>
        <taxon>Bacillati</taxon>
        <taxon>Bacillota</taxon>
        <taxon>Clostridia</taxon>
        <taxon>Lachnospirales</taxon>
        <taxon>Lachnospiraceae</taxon>
        <taxon>Lachnospira</taxon>
    </lineage>
</organism>
<reference evidence="2 3" key="1">
    <citation type="submission" date="2020-08" db="EMBL/GenBank/DDBJ databases">
        <title>Genome public.</title>
        <authorList>
            <person name="Liu C."/>
            <person name="Sun Q."/>
        </authorList>
    </citation>
    <scope>NUCLEOTIDE SEQUENCE [LARGE SCALE GENOMIC DNA]</scope>
    <source>
        <strain evidence="2 3">NSJ-43</strain>
    </source>
</reference>
<dbReference type="RefSeq" id="WP_186836734.1">
    <property type="nucleotide sequence ID" value="NZ_JACOPD010000004.1"/>
</dbReference>
<keyword evidence="1" id="KW-0812">Transmembrane</keyword>
<keyword evidence="1" id="KW-1133">Transmembrane helix</keyword>
<feature type="transmembrane region" description="Helical" evidence="1">
    <location>
        <begin position="7"/>
        <end position="32"/>
    </location>
</feature>
<name>A0ABR7G001_9FIRM</name>
<evidence type="ECO:0000313" key="3">
    <source>
        <dbReference type="Proteomes" id="UP000628463"/>
    </source>
</evidence>